<name>A0A2H4ZKJ3_GVCL</name>
<accession>A0A2H4ZKJ3</accession>
<dbReference type="EMBL" id="MF974563">
    <property type="protein sequence ID" value="AUF82091.1"/>
    <property type="molecule type" value="Genomic_DNA"/>
</dbReference>
<reference evidence="1" key="1">
    <citation type="journal article" date="2017" name="Int. J. Mol. Sci.">
        <title>Genome Analysis and Genetic Stability of the Cryptophlebia leucotreta Granulovirus (CrleGV-SA) after 15 Years of Commercial Use as a Biopesticide.</title>
        <authorList>
            <person name="van der Merwe M."/>
            <person name="Jukes M.D."/>
            <person name="Rabalski L."/>
            <person name="Knox C."/>
            <person name="Opoku-Debrah J.K."/>
            <person name="Moore S.D."/>
            <person name="Krejmer-Rabalska M."/>
            <person name="Szewczyk B."/>
            <person name="Hill M.P."/>
        </authorList>
    </citation>
    <scope>NUCLEOTIDE SEQUENCE</scope>
    <source>
        <strain evidence="1">CrleGV-SA</strain>
    </source>
</reference>
<evidence type="ECO:0000313" key="1">
    <source>
        <dbReference type="EMBL" id="AUF82091.1"/>
    </source>
</evidence>
<proteinExistence type="predicted"/>
<protein>
    <submittedName>
        <fullName evidence="1">Uncharacterized protein</fullName>
    </submittedName>
</protein>
<organism evidence="1">
    <name type="scientific">Cryptophlebia leucotreta granulosis virus</name>
    <name type="common">ClGV</name>
    <name type="synonym">Cryptophlebia leucotreta granulovirus</name>
    <dbReference type="NCBI Taxonomy" id="35254"/>
    <lineage>
        <taxon>Viruses</taxon>
        <taxon>Viruses incertae sedis</taxon>
        <taxon>Naldaviricetes</taxon>
        <taxon>Lefavirales</taxon>
        <taxon>Baculoviridae</taxon>
        <taxon>Betabaculovirus</taxon>
        <taxon>Betabaculovirus cryleucotretae</taxon>
    </lineage>
</organism>
<organismHost>
    <name type="scientific">Tortricidae</name>
    <dbReference type="NCBI Taxonomy" id="7139"/>
</organismHost>
<sequence>MSAYRGVFENGGLFLNTAFFSIRKKLDFKITKINTNIKLKPTLI</sequence>